<dbReference type="EMBL" id="PEJP01000067">
    <property type="protein sequence ID" value="RYO38063.1"/>
    <property type="molecule type" value="Genomic_DNA"/>
</dbReference>
<gene>
    <name evidence="1" type="ORF">AA0113_g11345</name>
</gene>
<accession>A0A4Q4QB26</accession>
<evidence type="ECO:0000313" key="1">
    <source>
        <dbReference type="EMBL" id="RYO38063.1"/>
    </source>
</evidence>
<reference evidence="2" key="1">
    <citation type="journal article" date="2019" name="bioRxiv">
        <title>Genomics, evolutionary history and diagnostics of the Alternaria alternata species group including apple and Asian pear pathotypes.</title>
        <authorList>
            <person name="Armitage A.D."/>
            <person name="Cockerton H.M."/>
            <person name="Sreenivasaprasad S."/>
            <person name="Woodhall J.W."/>
            <person name="Lane C.R."/>
            <person name="Harrison R.J."/>
            <person name="Clarkson J.P."/>
        </authorList>
    </citation>
    <scope>NUCLEOTIDE SEQUENCE [LARGE SCALE GENOMIC DNA]</scope>
    <source>
        <strain evidence="2">RGR 97.0016</strain>
    </source>
</reference>
<keyword evidence="2" id="KW-1185">Reference proteome</keyword>
<dbReference type="AlphaFoldDB" id="A0A4Q4QB26"/>
<protein>
    <submittedName>
        <fullName evidence="1">Uncharacterized protein</fullName>
    </submittedName>
</protein>
<organism evidence="1 2">
    <name type="scientific">Alternaria arborescens</name>
    <dbReference type="NCBI Taxonomy" id="156630"/>
    <lineage>
        <taxon>Eukaryota</taxon>
        <taxon>Fungi</taxon>
        <taxon>Dikarya</taxon>
        <taxon>Ascomycota</taxon>
        <taxon>Pezizomycotina</taxon>
        <taxon>Dothideomycetes</taxon>
        <taxon>Pleosporomycetidae</taxon>
        <taxon>Pleosporales</taxon>
        <taxon>Pleosporineae</taxon>
        <taxon>Pleosporaceae</taxon>
        <taxon>Alternaria</taxon>
        <taxon>Alternaria sect. Alternaria</taxon>
    </lineage>
</organism>
<comment type="caution">
    <text evidence="1">The sequence shown here is derived from an EMBL/GenBank/DDBJ whole genome shotgun (WGS) entry which is preliminary data.</text>
</comment>
<proteinExistence type="predicted"/>
<dbReference type="Proteomes" id="UP000293823">
    <property type="component" value="Unassembled WGS sequence"/>
</dbReference>
<sequence length="80" mass="8647">MPTPPPPTRLYVQVAGTSIWTSHDGAGELPHHFYLAKTAARARPTVGIMYTSVPSLHPSAATDETYLSGDPMLNVLRRSS</sequence>
<name>A0A4Q4QB26_9PLEO</name>
<evidence type="ECO:0000313" key="2">
    <source>
        <dbReference type="Proteomes" id="UP000293823"/>
    </source>
</evidence>